<proteinExistence type="predicted"/>
<evidence type="ECO:0000256" key="1">
    <source>
        <dbReference type="SAM" id="SignalP"/>
    </source>
</evidence>
<feature type="signal peptide" evidence="1">
    <location>
        <begin position="1"/>
        <end position="21"/>
    </location>
</feature>
<evidence type="ECO:0000313" key="2">
    <source>
        <dbReference type="EMBL" id="EKE29904.1"/>
    </source>
</evidence>
<name>K2GHH2_9BACT</name>
<gene>
    <name evidence="2" type="ORF">ACD_2C00079G0021</name>
</gene>
<feature type="chain" id="PRO_5017327150" description="Integron gene cassette protein" evidence="1">
    <location>
        <begin position="22"/>
        <end position="120"/>
    </location>
</feature>
<keyword evidence="1" id="KW-0732">Signal</keyword>
<sequence>MGKIIFALLAIAIHFVNPAFAFEPLDEEQRYELIRKWREDPRTTVCYQRALWASETYAMRGAGTSEKSICSTLKKEYNLNYSQCLDTIAVADSLKDYVGQVSKEEAYSWVHSGCYKVMSE</sequence>
<reference evidence="2" key="1">
    <citation type="journal article" date="2012" name="Science">
        <title>Fermentation, hydrogen, and sulfur metabolism in multiple uncultivated bacterial phyla.</title>
        <authorList>
            <person name="Wrighton K.C."/>
            <person name="Thomas B.C."/>
            <person name="Sharon I."/>
            <person name="Miller C.S."/>
            <person name="Castelle C.J."/>
            <person name="VerBerkmoes N.C."/>
            <person name="Wilkins M.J."/>
            <person name="Hettich R.L."/>
            <person name="Lipton M.S."/>
            <person name="Williams K.H."/>
            <person name="Long P.E."/>
            <person name="Banfield J.F."/>
        </authorList>
    </citation>
    <scope>NUCLEOTIDE SEQUENCE [LARGE SCALE GENOMIC DNA]</scope>
</reference>
<comment type="caution">
    <text evidence="2">The sequence shown here is derived from an EMBL/GenBank/DDBJ whole genome shotgun (WGS) entry which is preliminary data.</text>
</comment>
<protein>
    <recommendedName>
        <fullName evidence="3">Integron gene cassette protein</fullName>
    </recommendedName>
</protein>
<organism evidence="2">
    <name type="scientific">uncultured bacterium</name>
    <name type="common">gcode 4</name>
    <dbReference type="NCBI Taxonomy" id="1234023"/>
    <lineage>
        <taxon>Bacteria</taxon>
        <taxon>environmental samples</taxon>
    </lineage>
</organism>
<dbReference type="EMBL" id="AMFJ01000079">
    <property type="protein sequence ID" value="EKE29904.1"/>
    <property type="molecule type" value="Genomic_DNA"/>
</dbReference>
<evidence type="ECO:0008006" key="3">
    <source>
        <dbReference type="Google" id="ProtNLM"/>
    </source>
</evidence>
<dbReference type="AlphaFoldDB" id="K2GHH2"/>
<accession>K2GHH2</accession>